<name>A0A157Z9F9_9BURK</name>
<sequence length="494" mass="52972">MESLKADTLIVGARVIDGTGAPAVERDVAVRDGRIVAIEAPGGLAGWSADQTFDAQGRVLAPGFIDVHTHDDTHVIRSPQMMPKITQGVTTVIVGNCGISASPVTLKGDPPDPMNLLGDAAAFKYPTFAAYVDAVNEARPTVNVGALIGHTALRNNHMDRLDRGASPDEIAGMRAQLEEALNNGALGLSSGLAYGSAFNAPPEELQALAEPLAKAGALYTTHMRTEFDAILDAMDEAYRVGRHARVPVVISHLKCAGPSNWGRSTEVLKSIEATRDGQPVGCDCYPYNRSSSTLDLKQVTGDIDITITWSTPHPEMAGKLIREVADEWKVTQQEAGKRLQPAGAVYHNMSEDDVRRILSHPATMVGSDGLPNDPLPHPRLWGAFPRVLGHYARDTALIPLEEAVRKMTSLSARRFGLTERGEVKVGYYADLVVFDPERVRDAATFAEPQQAADGIDAVWVNGVLTYREQAVTGARAGRFVARGSASKLDAQGAF</sequence>
<dbReference type="GO" id="GO:0016811">
    <property type="term" value="F:hydrolase activity, acting on carbon-nitrogen (but not peptide) bonds, in linear amides"/>
    <property type="evidence" value="ECO:0007669"/>
    <property type="project" value="InterPro"/>
</dbReference>
<dbReference type="Gene3D" id="3.20.20.140">
    <property type="entry name" value="Metal-dependent hydrolases"/>
    <property type="match status" value="1"/>
</dbReference>
<dbReference type="SUPFAM" id="SSF51556">
    <property type="entry name" value="Metallo-dependent hydrolases"/>
    <property type="match status" value="1"/>
</dbReference>
<feature type="domain" description="Amidohydrolase 3" evidence="1">
    <location>
        <begin position="51"/>
        <end position="257"/>
    </location>
</feature>
<dbReference type="Pfam" id="PF07969">
    <property type="entry name" value="Amidohydro_3"/>
    <property type="match status" value="2"/>
</dbReference>
<keyword evidence="3" id="KW-1185">Reference proteome</keyword>
<dbReference type="AlphaFoldDB" id="A0A157Z9F9"/>
<dbReference type="Proteomes" id="UP000054596">
    <property type="component" value="Unassembled WGS sequence"/>
</dbReference>
<dbReference type="InterPro" id="IPR023100">
    <property type="entry name" value="D-aminoacylase_insert_dom_sf"/>
</dbReference>
<evidence type="ECO:0000313" key="2">
    <source>
        <dbReference type="EMBL" id="SAK42155.1"/>
    </source>
</evidence>
<dbReference type="EMBL" id="FCOJ02000002">
    <property type="protein sequence ID" value="SAK42155.1"/>
    <property type="molecule type" value="Genomic_DNA"/>
</dbReference>
<dbReference type="PANTHER" id="PTHR11647:SF1">
    <property type="entry name" value="COLLAPSIN RESPONSE MEDIATOR PROTEIN"/>
    <property type="match status" value="1"/>
</dbReference>
<gene>
    <name evidence="2" type="ORF">AWB82_00351</name>
</gene>
<dbReference type="Gene3D" id="3.30.1490.130">
    <property type="entry name" value="D-aminoacylase. Domain 3"/>
    <property type="match status" value="1"/>
</dbReference>
<dbReference type="CDD" id="cd01297">
    <property type="entry name" value="D-aminoacylase"/>
    <property type="match status" value="1"/>
</dbReference>
<dbReference type="Gene3D" id="2.30.40.10">
    <property type="entry name" value="Urease, subunit C, domain 1"/>
    <property type="match status" value="1"/>
</dbReference>
<accession>A0A157Z9F9</accession>
<dbReference type="InterPro" id="IPR032466">
    <property type="entry name" value="Metal_Hydrolase"/>
</dbReference>
<comment type="caution">
    <text evidence="2">The sequence shown here is derived from an EMBL/GenBank/DDBJ whole genome shotgun (WGS) entry which is preliminary data.</text>
</comment>
<protein>
    <submittedName>
        <fullName evidence="2">N-acyl-D-amino-acid deacylase</fullName>
    </submittedName>
</protein>
<dbReference type="InterPro" id="IPR050378">
    <property type="entry name" value="Metallo-dep_Hydrolases_sf"/>
</dbReference>
<reference evidence="2" key="1">
    <citation type="submission" date="2016-01" db="EMBL/GenBank/DDBJ databases">
        <authorList>
            <person name="Peeters C."/>
        </authorList>
    </citation>
    <scope>NUCLEOTIDE SEQUENCE [LARGE SCALE GENOMIC DNA]</scope>
    <source>
        <strain evidence="2">LMG 29325</strain>
    </source>
</reference>
<dbReference type="STRING" id="1777143.AWB82_00351"/>
<dbReference type="RefSeq" id="WP_086965231.1">
    <property type="nucleotide sequence ID" value="NZ_FCOJ02000002.1"/>
</dbReference>
<dbReference type="OrthoDB" id="9766983at2"/>
<dbReference type="PANTHER" id="PTHR11647">
    <property type="entry name" value="HYDRANTOINASE/DIHYDROPYRIMIDINASE FAMILY MEMBER"/>
    <property type="match status" value="1"/>
</dbReference>
<evidence type="ECO:0000259" key="1">
    <source>
        <dbReference type="Pfam" id="PF07969"/>
    </source>
</evidence>
<evidence type="ECO:0000313" key="3">
    <source>
        <dbReference type="Proteomes" id="UP000054596"/>
    </source>
</evidence>
<dbReference type="InterPro" id="IPR013108">
    <property type="entry name" value="Amidohydro_3"/>
</dbReference>
<dbReference type="InterPro" id="IPR011059">
    <property type="entry name" value="Metal-dep_hydrolase_composite"/>
</dbReference>
<organism evidence="2 3">
    <name type="scientific">Caballeronia glebae</name>
    <dbReference type="NCBI Taxonomy" id="1777143"/>
    <lineage>
        <taxon>Bacteria</taxon>
        <taxon>Pseudomonadati</taxon>
        <taxon>Pseudomonadota</taxon>
        <taxon>Betaproteobacteria</taxon>
        <taxon>Burkholderiales</taxon>
        <taxon>Burkholderiaceae</taxon>
        <taxon>Caballeronia</taxon>
    </lineage>
</organism>
<feature type="domain" description="Amidohydrolase 3" evidence="1">
    <location>
        <begin position="347"/>
        <end position="466"/>
    </location>
</feature>
<dbReference type="SUPFAM" id="SSF51338">
    <property type="entry name" value="Composite domain of metallo-dependent hydrolases"/>
    <property type="match status" value="1"/>
</dbReference>
<proteinExistence type="predicted"/>